<proteinExistence type="predicted"/>
<dbReference type="InterPro" id="IPR015278">
    <property type="entry name" value="BglII-like"/>
</dbReference>
<keyword evidence="1" id="KW-0378">Hydrolase</keyword>
<keyword evidence="1" id="KW-0255">Endonuclease</keyword>
<dbReference type="GO" id="GO:0009307">
    <property type="term" value="P:DNA restriction-modification system"/>
    <property type="evidence" value="ECO:0007669"/>
    <property type="project" value="InterPro"/>
</dbReference>
<dbReference type="Proteomes" id="UP000070035">
    <property type="component" value="Unassembled WGS sequence"/>
</dbReference>
<comment type="caution">
    <text evidence="1">The sequence shown here is derived from an EMBL/GenBank/DDBJ whole genome shotgun (WGS) entry which is preliminary data.</text>
</comment>
<dbReference type="Gene3D" id="3.40.91.20">
    <property type="match status" value="1"/>
</dbReference>
<gene>
    <name evidence="1" type="ORF">AKJ44_02260</name>
</gene>
<evidence type="ECO:0000313" key="1">
    <source>
        <dbReference type="EMBL" id="KXB01671.1"/>
    </source>
</evidence>
<reference evidence="1 2" key="1">
    <citation type="journal article" date="2016" name="Sci. Rep.">
        <title>Metabolic traits of an uncultured archaeal lineage -MSBL1- from brine pools of the Red Sea.</title>
        <authorList>
            <person name="Mwirichia R."/>
            <person name="Alam I."/>
            <person name="Rashid M."/>
            <person name="Vinu M."/>
            <person name="Ba-Alawi W."/>
            <person name="Anthony Kamau A."/>
            <person name="Kamanda Ngugi D."/>
            <person name="Goker M."/>
            <person name="Klenk H.P."/>
            <person name="Bajic V."/>
            <person name="Stingl U."/>
        </authorList>
    </citation>
    <scope>NUCLEOTIDE SEQUENCE [LARGE SCALE GENOMIC DNA]</scope>
    <source>
        <strain evidence="1">SCGC-AAA261F17</strain>
    </source>
</reference>
<dbReference type="SUPFAM" id="SSF52980">
    <property type="entry name" value="Restriction endonuclease-like"/>
    <property type="match status" value="1"/>
</dbReference>
<dbReference type="EMBL" id="LHXY01000030">
    <property type="protein sequence ID" value="KXB01671.1"/>
    <property type="molecule type" value="Genomic_DNA"/>
</dbReference>
<evidence type="ECO:0000313" key="2">
    <source>
        <dbReference type="Proteomes" id="UP000070035"/>
    </source>
</evidence>
<dbReference type="InterPro" id="IPR011335">
    <property type="entry name" value="Restrct_endonuc-II-like"/>
</dbReference>
<dbReference type="GO" id="GO:0003677">
    <property type="term" value="F:DNA binding"/>
    <property type="evidence" value="ECO:0007669"/>
    <property type="project" value="InterPro"/>
</dbReference>
<sequence length="166" mass="19842">MRFRSWSYRFAEEVMNSKFSLKQEIEEIIRAVDLDLSELSRPRLNKEFEKEFLERDWEKEPQVFEGPADPQAKIDFLKDRVGVEVAFTHSSFIGIDLLKFQTLSYSYLDRIDVGVYIMVTKDYRRKLIKEYDQPWSGSLTYEKVQDYLPHFRSAIQVPIWIIGLEE</sequence>
<keyword evidence="1" id="KW-0540">Nuclease</keyword>
<accession>A0A133V5F6</accession>
<protein>
    <submittedName>
        <fullName evidence="1">Restriction endonuclease</fullName>
    </submittedName>
</protein>
<dbReference type="AlphaFoldDB" id="A0A133V5F6"/>
<dbReference type="Pfam" id="PF09195">
    <property type="entry name" value="Endonuc-BglII"/>
    <property type="match status" value="1"/>
</dbReference>
<name>A0A133V5F6_9EURY</name>
<keyword evidence="2" id="KW-1185">Reference proteome</keyword>
<dbReference type="GO" id="GO:0009036">
    <property type="term" value="F:type II site-specific deoxyribonuclease activity"/>
    <property type="evidence" value="ECO:0007669"/>
    <property type="project" value="InterPro"/>
</dbReference>
<organism evidence="1 2">
    <name type="scientific">candidate division MSBL1 archaeon SCGC-AAA261F17</name>
    <dbReference type="NCBI Taxonomy" id="1698274"/>
    <lineage>
        <taxon>Archaea</taxon>
        <taxon>Methanobacteriati</taxon>
        <taxon>Methanobacteriota</taxon>
        <taxon>candidate division MSBL1</taxon>
    </lineage>
</organism>
<dbReference type="GO" id="GO:0000287">
    <property type="term" value="F:magnesium ion binding"/>
    <property type="evidence" value="ECO:0007669"/>
    <property type="project" value="InterPro"/>
</dbReference>
<dbReference type="InterPro" id="IPR011338">
    <property type="entry name" value="BamHI/BglII/BstY"/>
</dbReference>